<protein>
    <submittedName>
        <fullName evidence="2">Uncharacterized protein</fullName>
    </submittedName>
</protein>
<comment type="caution">
    <text evidence="2">The sequence shown here is derived from an EMBL/GenBank/DDBJ whole genome shotgun (WGS) entry which is preliminary data.</text>
</comment>
<reference evidence="2" key="1">
    <citation type="submission" date="2022-01" db="EMBL/GenBank/DDBJ databases">
        <title>Genome Sequence Resource for Two Populations of Ditylenchus destructor, the Migratory Endoparasitic Phytonematode.</title>
        <authorList>
            <person name="Zhang H."/>
            <person name="Lin R."/>
            <person name="Xie B."/>
        </authorList>
    </citation>
    <scope>NUCLEOTIDE SEQUENCE</scope>
    <source>
        <strain evidence="2">BazhouSP</strain>
    </source>
</reference>
<accession>A0AAD4MHW6</accession>
<dbReference type="EMBL" id="JAKKPZ010000490">
    <property type="protein sequence ID" value="KAI1694615.1"/>
    <property type="molecule type" value="Genomic_DNA"/>
</dbReference>
<evidence type="ECO:0000313" key="2">
    <source>
        <dbReference type="EMBL" id="KAI1694615.1"/>
    </source>
</evidence>
<name>A0AAD4MHW6_9BILA</name>
<evidence type="ECO:0000256" key="1">
    <source>
        <dbReference type="SAM" id="SignalP"/>
    </source>
</evidence>
<feature type="signal peptide" evidence="1">
    <location>
        <begin position="1"/>
        <end position="17"/>
    </location>
</feature>
<proteinExistence type="predicted"/>
<feature type="chain" id="PRO_5041949112" evidence="1">
    <location>
        <begin position="18"/>
        <end position="138"/>
    </location>
</feature>
<evidence type="ECO:0000313" key="3">
    <source>
        <dbReference type="Proteomes" id="UP001201812"/>
    </source>
</evidence>
<keyword evidence="3" id="KW-1185">Reference proteome</keyword>
<dbReference type="Proteomes" id="UP001201812">
    <property type="component" value="Unassembled WGS sequence"/>
</dbReference>
<dbReference type="AlphaFoldDB" id="A0AAD4MHW6"/>
<gene>
    <name evidence="2" type="ORF">DdX_20025</name>
</gene>
<keyword evidence="1" id="KW-0732">Signal</keyword>
<sequence>MFWSFLSVISIVQYCFSITCNPPCNETWAPFQICDGVSMKCRDHWRTCLYWYKCPPGSNCDDGFCKCLDNYQEGRCDNGKCPDGYLCNSCDVCLDKDERIPSSASSLMPTNMIILATVVVFQVKFILRRRAVISIYDL</sequence>
<organism evidence="2 3">
    <name type="scientific">Ditylenchus destructor</name>
    <dbReference type="NCBI Taxonomy" id="166010"/>
    <lineage>
        <taxon>Eukaryota</taxon>
        <taxon>Metazoa</taxon>
        <taxon>Ecdysozoa</taxon>
        <taxon>Nematoda</taxon>
        <taxon>Chromadorea</taxon>
        <taxon>Rhabditida</taxon>
        <taxon>Tylenchina</taxon>
        <taxon>Tylenchomorpha</taxon>
        <taxon>Sphaerularioidea</taxon>
        <taxon>Anguinidae</taxon>
        <taxon>Anguininae</taxon>
        <taxon>Ditylenchus</taxon>
    </lineage>
</organism>